<protein>
    <recommendedName>
        <fullName evidence="6">Superkiller protein 3</fullName>
    </recommendedName>
</protein>
<dbReference type="GO" id="GO:0055087">
    <property type="term" value="C:Ski complex"/>
    <property type="evidence" value="ECO:0007669"/>
    <property type="project" value="InterPro"/>
</dbReference>
<proteinExistence type="predicted"/>
<dbReference type="PANTHER" id="PTHR15704">
    <property type="entry name" value="SUPERKILLER 3 PROTEIN-RELATED"/>
    <property type="match status" value="1"/>
</dbReference>
<gene>
    <name evidence="4" type="ORF">M413DRAFT_441848</name>
</gene>
<dbReference type="Pfam" id="PF13181">
    <property type="entry name" value="TPR_8"/>
    <property type="match status" value="1"/>
</dbReference>
<dbReference type="Pfam" id="PF14559">
    <property type="entry name" value="TPR_19"/>
    <property type="match status" value="1"/>
</dbReference>
<dbReference type="STRING" id="686832.A0A0C2Y5R9"/>
<dbReference type="HOGENOM" id="CLU_001688_1_0_1"/>
<reference evidence="4 5" key="1">
    <citation type="submission" date="2014-04" db="EMBL/GenBank/DDBJ databases">
        <authorList>
            <consortium name="DOE Joint Genome Institute"/>
            <person name="Kuo A."/>
            <person name="Gay G."/>
            <person name="Dore J."/>
            <person name="Kohler A."/>
            <person name="Nagy L.G."/>
            <person name="Floudas D."/>
            <person name="Copeland A."/>
            <person name="Barry K.W."/>
            <person name="Cichocki N."/>
            <person name="Veneault-Fourrey C."/>
            <person name="LaButti K."/>
            <person name="Lindquist E.A."/>
            <person name="Lipzen A."/>
            <person name="Lundell T."/>
            <person name="Morin E."/>
            <person name="Murat C."/>
            <person name="Sun H."/>
            <person name="Tunlid A."/>
            <person name="Henrissat B."/>
            <person name="Grigoriev I.V."/>
            <person name="Hibbett D.S."/>
            <person name="Martin F."/>
            <person name="Nordberg H.P."/>
            <person name="Cantor M.N."/>
            <person name="Hua S.X."/>
        </authorList>
    </citation>
    <scope>NUCLEOTIDE SEQUENCE [LARGE SCALE GENOMIC DNA]</scope>
    <source>
        <strain evidence="5">h7</strain>
    </source>
</reference>
<dbReference type="InterPro" id="IPR011990">
    <property type="entry name" value="TPR-like_helical_dom_sf"/>
</dbReference>
<dbReference type="Proteomes" id="UP000053424">
    <property type="component" value="Unassembled WGS sequence"/>
</dbReference>
<dbReference type="SUPFAM" id="SSF48452">
    <property type="entry name" value="TPR-like"/>
    <property type="match status" value="2"/>
</dbReference>
<dbReference type="PANTHER" id="PTHR15704:SF7">
    <property type="entry name" value="SUPERKILLER COMPLEX PROTEIN 3"/>
    <property type="match status" value="1"/>
</dbReference>
<dbReference type="InterPro" id="IPR039226">
    <property type="entry name" value="Ski3/TTC37"/>
</dbReference>
<organism evidence="4 5">
    <name type="scientific">Hebeloma cylindrosporum</name>
    <dbReference type="NCBI Taxonomy" id="76867"/>
    <lineage>
        <taxon>Eukaryota</taxon>
        <taxon>Fungi</taxon>
        <taxon>Dikarya</taxon>
        <taxon>Basidiomycota</taxon>
        <taxon>Agaricomycotina</taxon>
        <taxon>Agaricomycetes</taxon>
        <taxon>Agaricomycetidae</taxon>
        <taxon>Agaricales</taxon>
        <taxon>Agaricineae</taxon>
        <taxon>Hymenogastraceae</taxon>
        <taxon>Hebeloma</taxon>
    </lineage>
</organism>
<evidence type="ECO:0008006" key="6">
    <source>
        <dbReference type="Google" id="ProtNLM"/>
    </source>
</evidence>
<dbReference type="InterPro" id="IPR019734">
    <property type="entry name" value="TPR_rpt"/>
</dbReference>
<accession>A0A0C2Y5R9</accession>
<feature type="repeat" description="TPR" evidence="3">
    <location>
        <begin position="466"/>
        <end position="499"/>
    </location>
</feature>
<name>A0A0C2Y5R9_HEBCY</name>
<dbReference type="Gene3D" id="1.25.40.10">
    <property type="entry name" value="Tetratricopeptide repeat domain"/>
    <property type="match status" value="2"/>
</dbReference>
<dbReference type="PROSITE" id="PS50005">
    <property type="entry name" value="TPR"/>
    <property type="match status" value="3"/>
</dbReference>
<evidence type="ECO:0000256" key="3">
    <source>
        <dbReference type="PROSITE-ProRule" id="PRU00339"/>
    </source>
</evidence>
<keyword evidence="2 3" id="KW-0802">TPR repeat</keyword>
<evidence type="ECO:0000313" key="5">
    <source>
        <dbReference type="Proteomes" id="UP000053424"/>
    </source>
</evidence>
<dbReference type="SMART" id="SM00028">
    <property type="entry name" value="TPR"/>
    <property type="match status" value="7"/>
</dbReference>
<dbReference type="AlphaFoldDB" id="A0A0C2Y5R9"/>
<keyword evidence="5" id="KW-1185">Reference proteome</keyword>
<dbReference type="OrthoDB" id="421075at2759"/>
<reference evidence="5" key="2">
    <citation type="submission" date="2015-01" db="EMBL/GenBank/DDBJ databases">
        <title>Evolutionary Origins and Diversification of the Mycorrhizal Mutualists.</title>
        <authorList>
            <consortium name="DOE Joint Genome Institute"/>
            <consortium name="Mycorrhizal Genomics Consortium"/>
            <person name="Kohler A."/>
            <person name="Kuo A."/>
            <person name="Nagy L.G."/>
            <person name="Floudas D."/>
            <person name="Copeland A."/>
            <person name="Barry K.W."/>
            <person name="Cichocki N."/>
            <person name="Veneault-Fourrey C."/>
            <person name="LaButti K."/>
            <person name="Lindquist E.A."/>
            <person name="Lipzen A."/>
            <person name="Lundell T."/>
            <person name="Morin E."/>
            <person name="Murat C."/>
            <person name="Riley R."/>
            <person name="Ohm R."/>
            <person name="Sun H."/>
            <person name="Tunlid A."/>
            <person name="Henrissat B."/>
            <person name="Grigoriev I.V."/>
            <person name="Hibbett D.S."/>
            <person name="Martin F."/>
        </authorList>
    </citation>
    <scope>NUCLEOTIDE SEQUENCE [LARGE SCALE GENOMIC DNA]</scope>
    <source>
        <strain evidence="5">h7</strain>
    </source>
</reference>
<keyword evidence="1" id="KW-0677">Repeat</keyword>
<dbReference type="GO" id="GO:0006401">
    <property type="term" value="P:RNA catabolic process"/>
    <property type="evidence" value="ECO:0007669"/>
    <property type="project" value="InterPro"/>
</dbReference>
<sequence>MRLGSPSPEQLRKELFIEIFSKSQLPSLYESILNHPSTSDELRRAIESKQLRNKQKYLHSIPPTKEQLPLKQRISSEMDDLVDGIILLHKSDELGWSIFFESKDCEDMSGYDLAHVRDYIRLFPDSALASLFKGYFLYKREPLSQEEDSDDNLNTANDEDPMIIILNASASLSDTILANRILGEIYLSEGDYENAIKASKQGLQHLRQLELATGKTLSQTRIGLQVILATSLVHFFPPKHHPESTRIIDEILQRSPQNTAALMGRGFIVQAASRWEEAASVFKQVSSLLPDDLDVGLRAREECAWCRCQLGLFEECLAELQLVLDNLNDFGGEELNHDRARCLWRIGKCYLEVGGSSIESAFKHFISALKKDSEFAPAFTSLGIYYLENAIPPDPIRSSKCFQKAFELDARETVAARRLAEGFANDREWDLVEVVAQRTIDGEGGLNAGMDKAELDATSRYLPTNSWAWKAVGVVKSHYRDYSAAIQAFQISLRVEPDDQSLWVRLGEAYNKAGRHVAALKSLTHALEMKPDDWLCSYFIAEVKRGMGLFEEAITILDNLREARPNETGILALLGQTQLDLGLSQISDGFQVRAEESFVNAIQLALYMIEHTAGFRTIAWKMVADAAFQLSCFSDFVNGASIEHALQHISFPPLQDTAEDIIKIVPAPKFQKQAPLTSLEIIAVAIYSCLAQISLYSLSHTTNSGAWYDLSVALQSWIKKAPPSADVSAAKEKVIEYLKKALQLDPANDIYWVGPGNAYFLPHAKAAQHAYIKALELDSKNPSTWVKLGLLYLYHGDVELANEAMYRAQVLDPDNTLAWVGQFLIATTNGDTSDASLLLEHAVSLPTPVSQADYEFATRVFASTKQIQRSDVVQDRLLPAFFLLNRYKLRLPNDTSGLHLLSLVCERLGHLSFGAEVVERAIGMLESVYEETEDPEVERKYTIANVTLGRLKLSQAEYSASSILFENAMGLLAEKDAEDEATEALKGNLEAALGFLEDGFACAGEDLLLRGHITIVLAQTLWAIGTEEARETAKSRLLECIASDPENLTAINTLAGMGTLTDDDGLVDAALSEILALPIEQRNKLDPQGHGDVKQAISIAQHSVYADPSSLRPRNRLASLNVQRGQNNEAFALLATEAFAASKYEADVEAATAAFSIQAVAEAASSPLLGTEEDNKTHAEDGLLRDALRNAQRAIMMRPSETRGWQTLAFVRTRMSLNNTAYNHK</sequence>
<feature type="repeat" description="TPR" evidence="3">
    <location>
        <begin position="500"/>
        <end position="533"/>
    </location>
</feature>
<evidence type="ECO:0000256" key="1">
    <source>
        <dbReference type="ARBA" id="ARBA00022737"/>
    </source>
</evidence>
<dbReference type="EMBL" id="KN831772">
    <property type="protein sequence ID" value="KIM45168.1"/>
    <property type="molecule type" value="Genomic_DNA"/>
</dbReference>
<feature type="repeat" description="TPR" evidence="3">
    <location>
        <begin position="782"/>
        <end position="815"/>
    </location>
</feature>
<evidence type="ECO:0000313" key="4">
    <source>
        <dbReference type="EMBL" id="KIM45168.1"/>
    </source>
</evidence>
<evidence type="ECO:0000256" key="2">
    <source>
        <dbReference type="ARBA" id="ARBA00022803"/>
    </source>
</evidence>